<comment type="caution">
    <text evidence="9">The sequence shown here is derived from an EMBL/GenBank/DDBJ whole genome shotgun (WGS) entry which is preliminary data.</text>
</comment>
<feature type="transmembrane region" description="Helical" evidence="8">
    <location>
        <begin position="128"/>
        <end position="150"/>
    </location>
</feature>
<dbReference type="PANTHER" id="PTHR21716">
    <property type="entry name" value="TRANSMEMBRANE PROTEIN"/>
    <property type="match status" value="1"/>
</dbReference>
<feature type="transmembrane region" description="Helical" evidence="8">
    <location>
        <begin position="33"/>
        <end position="50"/>
    </location>
</feature>
<dbReference type="GO" id="GO:0005886">
    <property type="term" value="C:plasma membrane"/>
    <property type="evidence" value="ECO:0007669"/>
    <property type="project" value="UniProtKB-SubCell"/>
</dbReference>
<feature type="transmembrane region" description="Helical" evidence="8">
    <location>
        <begin position="236"/>
        <end position="261"/>
    </location>
</feature>
<protein>
    <recommendedName>
        <fullName evidence="11">AI-2E family transporter</fullName>
    </recommendedName>
</protein>
<evidence type="ECO:0000256" key="8">
    <source>
        <dbReference type="SAM" id="Phobius"/>
    </source>
</evidence>
<evidence type="ECO:0000313" key="9">
    <source>
        <dbReference type="EMBL" id="OGY17152.1"/>
    </source>
</evidence>
<feature type="transmembrane region" description="Helical" evidence="8">
    <location>
        <begin position="62"/>
        <end position="83"/>
    </location>
</feature>
<evidence type="ECO:0000256" key="5">
    <source>
        <dbReference type="ARBA" id="ARBA00022692"/>
    </source>
</evidence>
<evidence type="ECO:0000313" key="10">
    <source>
        <dbReference type="Proteomes" id="UP000179069"/>
    </source>
</evidence>
<sequence length="330" mass="36127">MQTHRIEVSYKTIVFTVIFLLSLWLVYQIRSVIVALFIALILMSALNPLIRRMERSKIPRGLAIILTFVIIILTVTGIVASVVPPFIDQTRSLVNQIPAIMDRLQGLPIDQQVIGNQFGSVPGNITRFVIGTFSNLVALVTLFVLTFYLLSERGNLHRYLSVFFDSSKTESKAEDFINQLEVEIGGWVRGQLTLMIIIGTMTYVGLRILGISFALPLAIFAGLLEIIPNIGPVVSAVPAVLIALTVSPVTALATAALYFLIQQFENTVIVPKVMQKATGVKPLVTIVCLMIGLKLAGVLGAILAIPGYLIIKIIIGQLSNSVRFQRNTAK</sequence>
<keyword evidence="5 8" id="KW-0812">Transmembrane</keyword>
<proteinExistence type="inferred from homology"/>
<keyword evidence="4" id="KW-1003">Cell membrane</keyword>
<dbReference type="Proteomes" id="UP000179069">
    <property type="component" value="Unassembled WGS sequence"/>
</dbReference>
<dbReference type="InterPro" id="IPR002549">
    <property type="entry name" value="AI-2E-like"/>
</dbReference>
<evidence type="ECO:0008006" key="11">
    <source>
        <dbReference type="Google" id="ProtNLM"/>
    </source>
</evidence>
<comment type="subcellular location">
    <subcellularLocation>
        <location evidence="1">Cell membrane</location>
        <topology evidence="1">Multi-pass membrane protein</topology>
    </subcellularLocation>
</comment>
<organism evidence="9 10">
    <name type="scientific">Candidatus Chisholmbacteria bacterium RIFCSPHIGHO2_01_FULL_49_18</name>
    <dbReference type="NCBI Taxonomy" id="1797590"/>
    <lineage>
        <taxon>Bacteria</taxon>
        <taxon>Candidatus Chisholmiibacteriota</taxon>
    </lineage>
</organism>
<evidence type="ECO:0000256" key="2">
    <source>
        <dbReference type="ARBA" id="ARBA00009773"/>
    </source>
</evidence>
<dbReference type="PANTHER" id="PTHR21716:SF53">
    <property type="entry name" value="PERMEASE PERM-RELATED"/>
    <property type="match status" value="1"/>
</dbReference>
<dbReference type="AlphaFoldDB" id="A0A1G1VP23"/>
<feature type="transmembrane region" description="Helical" evidence="8">
    <location>
        <begin position="282"/>
        <end position="311"/>
    </location>
</feature>
<evidence type="ECO:0000256" key="3">
    <source>
        <dbReference type="ARBA" id="ARBA00022448"/>
    </source>
</evidence>
<name>A0A1G1VP23_9BACT</name>
<keyword evidence="6 8" id="KW-1133">Transmembrane helix</keyword>
<evidence type="ECO:0000256" key="1">
    <source>
        <dbReference type="ARBA" id="ARBA00004651"/>
    </source>
</evidence>
<comment type="similarity">
    <text evidence="2">Belongs to the autoinducer-2 exporter (AI-2E) (TC 2.A.86) family.</text>
</comment>
<evidence type="ECO:0000256" key="6">
    <source>
        <dbReference type="ARBA" id="ARBA00022989"/>
    </source>
</evidence>
<dbReference type="Pfam" id="PF01594">
    <property type="entry name" value="AI-2E_transport"/>
    <property type="match status" value="1"/>
</dbReference>
<gene>
    <name evidence="9" type="ORF">A2785_03995</name>
</gene>
<dbReference type="EMBL" id="MHCI01000005">
    <property type="protein sequence ID" value="OGY17152.1"/>
    <property type="molecule type" value="Genomic_DNA"/>
</dbReference>
<accession>A0A1G1VP23</accession>
<reference evidence="9 10" key="1">
    <citation type="journal article" date="2016" name="Nat. Commun.">
        <title>Thousands of microbial genomes shed light on interconnected biogeochemical processes in an aquifer system.</title>
        <authorList>
            <person name="Anantharaman K."/>
            <person name="Brown C.T."/>
            <person name="Hug L.A."/>
            <person name="Sharon I."/>
            <person name="Castelle C.J."/>
            <person name="Probst A.J."/>
            <person name="Thomas B.C."/>
            <person name="Singh A."/>
            <person name="Wilkins M.J."/>
            <person name="Karaoz U."/>
            <person name="Brodie E.L."/>
            <person name="Williams K.H."/>
            <person name="Hubbard S.S."/>
            <person name="Banfield J.F."/>
        </authorList>
    </citation>
    <scope>NUCLEOTIDE SEQUENCE [LARGE SCALE GENOMIC DNA]</scope>
</reference>
<dbReference type="GO" id="GO:0055085">
    <property type="term" value="P:transmembrane transport"/>
    <property type="evidence" value="ECO:0007669"/>
    <property type="project" value="TreeGrafter"/>
</dbReference>
<evidence type="ECO:0000256" key="7">
    <source>
        <dbReference type="ARBA" id="ARBA00023136"/>
    </source>
</evidence>
<keyword evidence="3" id="KW-0813">Transport</keyword>
<feature type="transmembrane region" description="Helical" evidence="8">
    <location>
        <begin position="12"/>
        <end position="27"/>
    </location>
</feature>
<keyword evidence="7 8" id="KW-0472">Membrane</keyword>
<feature type="transmembrane region" description="Helical" evidence="8">
    <location>
        <begin position="204"/>
        <end position="224"/>
    </location>
</feature>
<evidence type="ECO:0000256" key="4">
    <source>
        <dbReference type="ARBA" id="ARBA00022475"/>
    </source>
</evidence>